<accession>A0A0R2NUK4</accession>
<dbReference type="EMBL" id="AYGX02000102">
    <property type="protein sequence ID" value="KRO26858.1"/>
    <property type="molecule type" value="Genomic_DNA"/>
</dbReference>
<proteinExistence type="predicted"/>
<sequence length="50" mass="6012">MMRYESNVRQRFWLPYFADAFKDAIFGFKARWQTALWLAPVPSAHHIRLA</sequence>
<organism evidence="1 2">
    <name type="scientific">Lactiplantibacillus fabifermentans DSM 21115</name>
    <dbReference type="NCBI Taxonomy" id="1413187"/>
    <lineage>
        <taxon>Bacteria</taxon>
        <taxon>Bacillati</taxon>
        <taxon>Bacillota</taxon>
        <taxon>Bacilli</taxon>
        <taxon>Lactobacillales</taxon>
        <taxon>Lactobacillaceae</taxon>
        <taxon>Lactiplantibacillus</taxon>
    </lineage>
</organism>
<reference evidence="1 2" key="1">
    <citation type="journal article" date="2015" name="Genome Announc.">
        <title>Expanding the biotechnology potential of lactobacilli through comparative genomics of 213 strains and associated genera.</title>
        <authorList>
            <person name="Sun Z."/>
            <person name="Harris H.M."/>
            <person name="McCann A."/>
            <person name="Guo C."/>
            <person name="Argimon S."/>
            <person name="Zhang W."/>
            <person name="Yang X."/>
            <person name="Jeffery I.B."/>
            <person name="Cooney J.C."/>
            <person name="Kagawa T.F."/>
            <person name="Liu W."/>
            <person name="Song Y."/>
            <person name="Salvetti E."/>
            <person name="Wrobel A."/>
            <person name="Rasinkangas P."/>
            <person name="Parkhill J."/>
            <person name="Rea M.C."/>
            <person name="O'Sullivan O."/>
            <person name="Ritari J."/>
            <person name="Douillard F.P."/>
            <person name="Paul Ross R."/>
            <person name="Yang R."/>
            <person name="Briner A.E."/>
            <person name="Felis G.E."/>
            <person name="de Vos W.M."/>
            <person name="Barrangou R."/>
            <person name="Klaenhammer T.R."/>
            <person name="Caufield P.W."/>
            <person name="Cui Y."/>
            <person name="Zhang H."/>
            <person name="O'Toole P.W."/>
        </authorList>
    </citation>
    <scope>NUCLEOTIDE SEQUENCE [LARGE SCALE GENOMIC DNA]</scope>
    <source>
        <strain evidence="1 2">DSM 21115</strain>
    </source>
</reference>
<comment type="caution">
    <text evidence="1">The sequence shown here is derived from an EMBL/GenBank/DDBJ whole genome shotgun (WGS) entry which is preliminary data.</text>
</comment>
<evidence type="ECO:0000313" key="1">
    <source>
        <dbReference type="EMBL" id="KRO26858.1"/>
    </source>
</evidence>
<gene>
    <name evidence="1" type="ORF">DY78_GL000542</name>
</gene>
<keyword evidence="2" id="KW-1185">Reference proteome</keyword>
<protein>
    <submittedName>
        <fullName evidence="1">Uncharacterized protein</fullName>
    </submittedName>
</protein>
<dbReference type="Proteomes" id="UP000050920">
    <property type="component" value="Unassembled WGS sequence"/>
</dbReference>
<name>A0A0R2NUK4_9LACO</name>
<dbReference type="AlphaFoldDB" id="A0A0R2NUK4"/>
<evidence type="ECO:0000313" key="2">
    <source>
        <dbReference type="Proteomes" id="UP000050920"/>
    </source>
</evidence>